<proteinExistence type="inferred from homology"/>
<evidence type="ECO:0000256" key="2">
    <source>
        <dbReference type="ARBA" id="ARBA00009256"/>
    </source>
</evidence>
<dbReference type="PANTHER" id="PTHR21299:SF1">
    <property type="entry name" value="PANTOATE--BETA-ALANINE LIGASE"/>
    <property type="match status" value="1"/>
</dbReference>
<dbReference type="Proteomes" id="UP000549113">
    <property type="component" value="Unassembled WGS sequence"/>
</dbReference>
<comment type="miscellaneous">
    <text evidence="8">The reaction proceeds by a bi uni uni bi ping pong mechanism.</text>
</comment>
<evidence type="ECO:0000256" key="7">
    <source>
        <dbReference type="ARBA" id="ARBA00048258"/>
    </source>
</evidence>
<feature type="binding site" evidence="8">
    <location>
        <begin position="185"/>
        <end position="188"/>
    </location>
    <ligand>
        <name>ATP</name>
        <dbReference type="ChEBI" id="CHEBI:30616"/>
    </ligand>
</feature>
<keyword evidence="4 8" id="KW-0566">Pantothenate biosynthesis</keyword>
<comment type="pathway">
    <text evidence="1 8">Cofactor biosynthesis; (R)-pantothenate biosynthesis; (R)-pantothenate from (R)-pantoate and beta-alanine: step 1/1.</text>
</comment>
<comment type="subcellular location">
    <subcellularLocation>
        <location evidence="8">Cytoplasm</location>
    </subcellularLocation>
</comment>
<feature type="binding site" evidence="8">
    <location>
        <position position="154"/>
    </location>
    <ligand>
        <name>(R)-pantoate</name>
        <dbReference type="ChEBI" id="CHEBI:15980"/>
    </ligand>
</feature>
<feature type="binding site" evidence="8">
    <location>
        <begin position="148"/>
        <end position="151"/>
    </location>
    <ligand>
        <name>ATP</name>
        <dbReference type="ChEBI" id="CHEBI:30616"/>
    </ligand>
</feature>
<organism evidence="9 10">
    <name type="scientific">Microbacterium invictum</name>
    <dbReference type="NCBI Taxonomy" id="515415"/>
    <lineage>
        <taxon>Bacteria</taxon>
        <taxon>Bacillati</taxon>
        <taxon>Actinomycetota</taxon>
        <taxon>Actinomycetes</taxon>
        <taxon>Micrococcales</taxon>
        <taxon>Microbacteriaceae</taxon>
        <taxon>Microbacterium</taxon>
    </lineage>
</organism>
<dbReference type="RefSeq" id="WP_183500642.1">
    <property type="nucleotide sequence ID" value="NZ_BAABCO010000003.1"/>
</dbReference>
<evidence type="ECO:0000256" key="1">
    <source>
        <dbReference type="ARBA" id="ARBA00004990"/>
    </source>
</evidence>
<comment type="function">
    <text evidence="8">Catalyzes the condensation of pantoate with beta-alanine in an ATP-dependent reaction via a pantoyl-adenylate intermediate.</text>
</comment>
<dbReference type="Gene3D" id="3.30.1300.10">
    <property type="entry name" value="Pantoate-beta-alanine ligase, C-terminal domain"/>
    <property type="match status" value="1"/>
</dbReference>
<dbReference type="GO" id="GO:0005829">
    <property type="term" value="C:cytosol"/>
    <property type="evidence" value="ECO:0007669"/>
    <property type="project" value="TreeGrafter"/>
</dbReference>
<comment type="catalytic activity">
    <reaction evidence="7 8">
        <text>(R)-pantoate + beta-alanine + ATP = (R)-pantothenate + AMP + diphosphate + H(+)</text>
        <dbReference type="Rhea" id="RHEA:10912"/>
        <dbReference type="ChEBI" id="CHEBI:15378"/>
        <dbReference type="ChEBI" id="CHEBI:15980"/>
        <dbReference type="ChEBI" id="CHEBI:29032"/>
        <dbReference type="ChEBI" id="CHEBI:30616"/>
        <dbReference type="ChEBI" id="CHEBI:33019"/>
        <dbReference type="ChEBI" id="CHEBI:57966"/>
        <dbReference type="ChEBI" id="CHEBI:456215"/>
        <dbReference type="EC" id="6.3.2.1"/>
    </reaction>
</comment>
<feature type="binding site" evidence="8">
    <location>
        <position position="177"/>
    </location>
    <ligand>
        <name>ATP</name>
        <dbReference type="ChEBI" id="CHEBI:30616"/>
    </ligand>
</feature>
<comment type="subunit">
    <text evidence="8">Homodimer.</text>
</comment>
<dbReference type="NCBIfam" id="TIGR00018">
    <property type="entry name" value="panC"/>
    <property type="match status" value="1"/>
</dbReference>
<dbReference type="EMBL" id="JACIFH010000001">
    <property type="protein sequence ID" value="MBB4141124.1"/>
    <property type="molecule type" value="Genomic_DNA"/>
</dbReference>
<evidence type="ECO:0000313" key="9">
    <source>
        <dbReference type="EMBL" id="MBB4141124.1"/>
    </source>
</evidence>
<dbReference type="PANTHER" id="PTHR21299">
    <property type="entry name" value="CYTIDYLATE KINASE/PANTOATE-BETA-ALANINE LIGASE"/>
    <property type="match status" value="1"/>
</dbReference>
<keyword evidence="5 8" id="KW-0547">Nucleotide-binding</keyword>
<feature type="binding site" evidence="8">
    <location>
        <begin position="30"/>
        <end position="37"/>
    </location>
    <ligand>
        <name>ATP</name>
        <dbReference type="ChEBI" id="CHEBI:30616"/>
    </ligand>
</feature>
<evidence type="ECO:0000313" key="10">
    <source>
        <dbReference type="Proteomes" id="UP000549113"/>
    </source>
</evidence>
<dbReference type="InterPro" id="IPR003721">
    <property type="entry name" value="Pantoate_ligase"/>
</dbReference>
<dbReference type="Pfam" id="PF02569">
    <property type="entry name" value="Pantoate_ligase"/>
    <property type="match status" value="1"/>
</dbReference>
<evidence type="ECO:0000256" key="8">
    <source>
        <dbReference type="HAMAP-Rule" id="MF_00158"/>
    </source>
</evidence>
<keyword evidence="8" id="KW-0963">Cytoplasm</keyword>
<evidence type="ECO:0000256" key="4">
    <source>
        <dbReference type="ARBA" id="ARBA00022655"/>
    </source>
</evidence>
<dbReference type="InterPro" id="IPR014729">
    <property type="entry name" value="Rossmann-like_a/b/a_fold"/>
</dbReference>
<dbReference type="NCBIfam" id="TIGR00125">
    <property type="entry name" value="cyt_tran_rel"/>
    <property type="match status" value="1"/>
</dbReference>
<dbReference type="InterPro" id="IPR004821">
    <property type="entry name" value="Cyt_trans-like"/>
</dbReference>
<keyword evidence="10" id="KW-1185">Reference proteome</keyword>
<comment type="similarity">
    <text evidence="2 8">Belongs to the pantothenate synthetase family.</text>
</comment>
<dbReference type="GO" id="GO:0005524">
    <property type="term" value="F:ATP binding"/>
    <property type="evidence" value="ECO:0007669"/>
    <property type="project" value="UniProtKB-KW"/>
</dbReference>
<name>A0AA40VNS3_9MICO</name>
<dbReference type="HAMAP" id="MF_00158">
    <property type="entry name" value="PanC"/>
    <property type="match status" value="1"/>
</dbReference>
<feature type="binding site" evidence="8">
    <location>
        <position position="61"/>
    </location>
    <ligand>
        <name>beta-alanine</name>
        <dbReference type="ChEBI" id="CHEBI:57966"/>
    </ligand>
</feature>
<evidence type="ECO:0000256" key="5">
    <source>
        <dbReference type="ARBA" id="ARBA00022741"/>
    </source>
</evidence>
<evidence type="ECO:0000256" key="6">
    <source>
        <dbReference type="ARBA" id="ARBA00022840"/>
    </source>
</evidence>
<accession>A0AA40VNS3</accession>
<dbReference type="EC" id="6.3.2.1" evidence="8"/>
<dbReference type="GO" id="GO:0004592">
    <property type="term" value="F:pantoate-beta-alanine ligase activity"/>
    <property type="evidence" value="ECO:0007669"/>
    <property type="project" value="UniProtKB-UniRule"/>
</dbReference>
<protein>
    <recommendedName>
        <fullName evidence="8">Pantothenate synthetase</fullName>
        <shortName evidence="8">PS</shortName>
        <ecNumber evidence="8">6.3.2.1</ecNumber>
    </recommendedName>
    <alternativeName>
        <fullName evidence="8">Pantoate--beta-alanine ligase</fullName>
    </alternativeName>
    <alternativeName>
        <fullName evidence="8">Pantoate-activating enzyme</fullName>
    </alternativeName>
</protein>
<gene>
    <name evidence="8" type="primary">panC</name>
    <name evidence="9" type="ORF">BKA10_002918</name>
</gene>
<dbReference type="SUPFAM" id="SSF52374">
    <property type="entry name" value="Nucleotidylyl transferase"/>
    <property type="match status" value="1"/>
</dbReference>
<dbReference type="AlphaFoldDB" id="A0AA40VNS3"/>
<evidence type="ECO:0000256" key="3">
    <source>
        <dbReference type="ARBA" id="ARBA00022598"/>
    </source>
</evidence>
<feature type="binding site" evidence="8">
    <location>
        <position position="61"/>
    </location>
    <ligand>
        <name>(R)-pantoate</name>
        <dbReference type="ChEBI" id="CHEBI:15980"/>
    </ligand>
</feature>
<reference evidence="9 10" key="1">
    <citation type="submission" date="2020-08" db="EMBL/GenBank/DDBJ databases">
        <title>Sequencing the genomes of 1000 actinobacteria strains.</title>
        <authorList>
            <person name="Klenk H.-P."/>
        </authorList>
    </citation>
    <scope>NUCLEOTIDE SEQUENCE [LARGE SCALE GENOMIC DNA]</scope>
    <source>
        <strain evidence="9 10">DSM 19600</strain>
    </source>
</reference>
<dbReference type="GO" id="GO:0015940">
    <property type="term" value="P:pantothenate biosynthetic process"/>
    <property type="evidence" value="ECO:0007669"/>
    <property type="project" value="UniProtKB-UniRule"/>
</dbReference>
<dbReference type="Gene3D" id="3.40.50.620">
    <property type="entry name" value="HUPs"/>
    <property type="match status" value="1"/>
</dbReference>
<feature type="active site" description="Proton donor" evidence="8">
    <location>
        <position position="37"/>
    </location>
</feature>
<dbReference type="InterPro" id="IPR042176">
    <property type="entry name" value="Pantoate_ligase_C"/>
</dbReference>
<keyword evidence="6 8" id="KW-0067">ATP-binding</keyword>
<sequence length="289" mass="30814">MKVIRTIPELRAFVADSRARSRRVGFVPTMGALHEGHLSLIRSASGACDDVIVSVFVNPTQFNDAGDLQAYPRDEEHDIRLASDAGADVAFVPDRAEMYPPGFATSIHVGGVSERWEGESRGASHFDGVAVVVSKLLLMVMPDAAWFGQKDAQQVAVVRRLVSDLNVDSEIFAGPTVRDSDGLALSSRNTRLSAEERVTALGISRSLRSVVARADDGEVDAGVLADHGRAIAQDAGVDVEYWAIVDPATFEPVERVGEKVALAIVAGRVGSVRLIDNMTIPAVGAAGRE</sequence>
<comment type="caution">
    <text evidence="9">The sequence shown here is derived from an EMBL/GenBank/DDBJ whole genome shotgun (WGS) entry which is preliminary data.</text>
</comment>
<dbReference type="CDD" id="cd00560">
    <property type="entry name" value="PanC"/>
    <property type="match status" value="1"/>
</dbReference>
<keyword evidence="3 8" id="KW-0436">Ligase</keyword>